<evidence type="ECO:0000313" key="4">
    <source>
        <dbReference type="Proteomes" id="UP000236738"/>
    </source>
</evidence>
<gene>
    <name evidence="3" type="ORF">SAMN05421847_0140</name>
</gene>
<sequence length="55" mass="5857">MLQIILILLGLATPNSDANTQNTNSDQTVITQTNDSQNSDAPTDTGGETEQLPKK</sequence>
<feature type="region of interest" description="Disordered" evidence="1">
    <location>
        <begin position="14"/>
        <end position="55"/>
    </location>
</feature>
<dbReference type="EMBL" id="FNUS01000001">
    <property type="protein sequence ID" value="SEF49730.1"/>
    <property type="molecule type" value="Genomic_DNA"/>
</dbReference>
<feature type="signal peptide" evidence="2">
    <location>
        <begin position="1"/>
        <end position="18"/>
    </location>
</feature>
<evidence type="ECO:0000256" key="1">
    <source>
        <dbReference type="SAM" id="MobiDB-lite"/>
    </source>
</evidence>
<keyword evidence="2" id="KW-0732">Signal</keyword>
<accession>A0A1H5SH06</accession>
<dbReference type="AlphaFoldDB" id="A0A1H5SH06"/>
<keyword evidence="4" id="KW-1185">Reference proteome</keyword>
<evidence type="ECO:0000256" key="2">
    <source>
        <dbReference type="SAM" id="SignalP"/>
    </source>
</evidence>
<reference evidence="4" key="1">
    <citation type="submission" date="2016-10" db="EMBL/GenBank/DDBJ databases">
        <authorList>
            <person name="Varghese N."/>
            <person name="Submissions S."/>
        </authorList>
    </citation>
    <scope>NUCLEOTIDE SEQUENCE [LARGE SCALE GENOMIC DNA]</scope>
    <source>
        <strain evidence="4">DSM 21580</strain>
    </source>
</reference>
<name>A0A1H5SH06_9FLAO</name>
<feature type="chain" id="PRO_5009284006" evidence="2">
    <location>
        <begin position="19"/>
        <end position="55"/>
    </location>
</feature>
<protein>
    <submittedName>
        <fullName evidence="3">Uncharacterized protein</fullName>
    </submittedName>
</protein>
<dbReference type="Proteomes" id="UP000236738">
    <property type="component" value="Unassembled WGS sequence"/>
</dbReference>
<organism evidence="3 4">
    <name type="scientific">Halpernia humi</name>
    <dbReference type="NCBI Taxonomy" id="493375"/>
    <lineage>
        <taxon>Bacteria</taxon>
        <taxon>Pseudomonadati</taxon>
        <taxon>Bacteroidota</taxon>
        <taxon>Flavobacteriia</taxon>
        <taxon>Flavobacteriales</taxon>
        <taxon>Weeksellaceae</taxon>
        <taxon>Chryseobacterium group</taxon>
        <taxon>Halpernia</taxon>
    </lineage>
</organism>
<proteinExistence type="predicted"/>
<evidence type="ECO:0000313" key="3">
    <source>
        <dbReference type="EMBL" id="SEF49730.1"/>
    </source>
</evidence>
<dbReference type="RefSeq" id="WP_159969814.1">
    <property type="nucleotide sequence ID" value="NZ_FNUS01000001.1"/>
</dbReference>
<feature type="compositionally biased region" description="Polar residues" evidence="1">
    <location>
        <begin position="14"/>
        <end position="48"/>
    </location>
</feature>